<name>A0ABR3JS37_9AGAR</name>
<evidence type="ECO:0000256" key="1">
    <source>
        <dbReference type="SAM" id="MobiDB-lite"/>
    </source>
</evidence>
<proteinExistence type="predicted"/>
<accession>A0ABR3JS37</accession>
<gene>
    <name evidence="2" type="ORF">HGRIS_014002</name>
</gene>
<reference evidence="3" key="1">
    <citation type="submission" date="2024-06" db="EMBL/GenBank/DDBJ databases">
        <title>Multi-omics analyses provide insights into the biosynthesis of the anticancer antibiotic pleurotin in Hohenbuehelia grisea.</title>
        <authorList>
            <person name="Weaver J.A."/>
            <person name="Alberti F."/>
        </authorList>
    </citation>
    <scope>NUCLEOTIDE SEQUENCE [LARGE SCALE GENOMIC DNA]</scope>
    <source>
        <strain evidence="3">T-177</strain>
    </source>
</reference>
<evidence type="ECO:0000313" key="2">
    <source>
        <dbReference type="EMBL" id="KAL0958670.1"/>
    </source>
</evidence>
<evidence type="ECO:0000313" key="3">
    <source>
        <dbReference type="Proteomes" id="UP001556367"/>
    </source>
</evidence>
<organism evidence="2 3">
    <name type="scientific">Hohenbuehelia grisea</name>
    <dbReference type="NCBI Taxonomy" id="104357"/>
    <lineage>
        <taxon>Eukaryota</taxon>
        <taxon>Fungi</taxon>
        <taxon>Dikarya</taxon>
        <taxon>Basidiomycota</taxon>
        <taxon>Agaricomycotina</taxon>
        <taxon>Agaricomycetes</taxon>
        <taxon>Agaricomycetidae</taxon>
        <taxon>Agaricales</taxon>
        <taxon>Pleurotineae</taxon>
        <taxon>Pleurotaceae</taxon>
        <taxon>Hohenbuehelia</taxon>
    </lineage>
</organism>
<feature type="region of interest" description="Disordered" evidence="1">
    <location>
        <begin position="126"/>
        <end position="145"/>
    </location>
</feature>
<keyword evidence="3" id="KW-1185">Reference proteome</keyword>
<comment type="caution">
    <text evidence="2">The sequence shown here is derived from an EMBL/GenBank/DDBJ whole genome shotgun (WGS) entry which is preliminary data.</text>
</comment>
<protein>
    <submittedName>
        <fullName evidence="2">Uncharacterized protein</fullName>
    </submittedName>
</protein>
<sequence>MENQSKGLLNLVASRAKGWLRRGAIKEEVQCLEKNLRSCRLRFIASTSTPKEYDTIVHHQEQLDHLLHMEDLVSYMLVRNIRSNEQSFPSLDVYYEPDKIDWQFIHRQVLRISGALKGTWTELTAEPTKDFEPPRGELLGTPHFR</sequence>
<dbReference type="Proteomes" id="UP001556367">
    <property type="component" value="Unassembled WGS sequence"/>
</dbReference>
<dbReference type="EMBL" id="JASNQZ010000003">
    <property type="protein sequence ID" value="KAL0958670.1"/>
    <property type="molecule type" value="Genomic_DNA"/>
</dbReference>